<evidence type="ECO:0000313" key="3">
    <source>
        <dbReference type="Proteomes" id="UP000321362"/>
    </source>
</evidence>
<keyword evidence="3" id="KW-1185">Reference proteome</keyword>
<feature type="domain" description="Plasmid pRiA4b Orf3-like" evidence="1">
    <location>
        <begin position="2"/>
        <end position="163"/>
    </location>
</feature>
<evidence type="ECO:0000313" key="2">
    <source>
        <dbReference type="EMBL" id="QEC78640.1"/>
    </source>
</evidence>
<dbReference type="SUPFAM" id="SSF159941">
    <property type="entry name" value="MM3350-like"/>
    <property type="match status" value="1"/>
</dbReference>
<dbReference type="PANTHER" id="PTHR41878">
    <property type="entry name" value="LEXA REPRESSOR-RELATED"/>
    <property type="match status" value="1"/>
</dbReference>
<gene>
    <name evidence="2" type="ORF">FSB76_22825</name>
</gene>
<dbReference type="Gene3D" id="3.10.290.30">
    <property type="entry name" value="MM3350-like"/>
    <property type="match status" value="1"/>
</dbReference>
<dbReference type="PANTHER" id="PTHR41878:SF1">
    <property type="entry name" value="TNPR PROTEIN"/>
    <property type="match status" value="1"/>
</dbReference>
<proteinExistence type="predicted"/>
<dbReference type="OrthoDB" id="9801392at2"/>
<dbReference type="EMBL" id="CP042437">
    <property type="protein sequence ID" value="QEC78640.1"/>
    <property type="molecule type" value="Genomic_DNA"/>
</dbReference>
<protein>
    <submittedName>
        <fullName evidence="2">Plasmid pRiA4b ORF-3 family protein</fullName>
    </submittedName>
</protein>
<sequence length="179" mass="20604">MVWRRLLVPEDISFDEFHMAIQAVFGWDGSHLYRFSAKGWGSKPSYQLPDHYSVGDDERDSEEYLISEVFKRAGQKYTYIYDFGDDWKHEILLEKTTGEPVFAPHCLGGEGACPPEDCGGVHGYYRMVDIVNDPDHEEHEEMSEWMGIPEGGKWDVNAFDLEEANKRCARLVGDDDDEE</sequence>
<accession>A0A5B8W3J8</accession>
<reference evidence="2 3" key="1">
    <citation type="journal article" date="2013" name="J. Microbiol.">
        <title>Mucilaginibacter ginsenosidivorax sp. nov., with ginsenoside converting activity isolated from sediment.</title>
        <authorList>
            <person name="Kim J.K."/>
            <person name="Choi T.E."/>
            <person name="Liu Q.M."/>
            <person name="Park H.Y."/>
            <person name="Yi T.H."/>
            <person name="Yoon M.H."/>
            <person name="Kim S.C."/>
            <person name="Im W.T."/>
        </authorList>
    </citation>
    <scope>NUCLEOTIDE SEQUENCE [LARGE SCALE GENOMIC DNA]</scope>
    <source>
        <strain evidence="2 3">KHI28</strain>
    </source>
</reference>
<dbReference type="InterPro" id="IPR012912">
    <property type="entry name" value="Plasmid_pRiA4b_Orf3-like"/>
</dbReference>
<dbReference type="InterPro" id="IPR024047">
    <property type="entry name" value="MM3350-like_sf"/>
</dbReference>
<dbReference type="AlphaFoldDB" id="A0A5B8W3J8"/>
<evidence type="ECO:0000259" key="1">
    <source>
        <dbReference type="Pfam" id="PF07929"/>
    </source>
</evidence>
<dbReference type="KEGG" id="mgk:FSB76_22825"/>
<dbReference type="Proteomes" id="UP000321362">
    <property type="component" value="Chromosome"/>
</dbReference>
<organism evidence="2 3">
    <name type="scientific">Mucilaginibacter ginsenosidivorax</name>
    <dbReference type="NCBI Taxonomy" id="862126"/>
    <lineage>
        <taxon>Bacteria</taxon>
        <taxon>Pseudomonadati</taxon>
        <taxon>Bacteroidota</taxon>
        <taxon>Sphingobacteriia</taxon>
        <taxon>Sphingobacteriales</taxon>
        <taxon>Sphingobacteriaceae</taxon>
        <taxon>Mucilaginibacter</taxon>
    </lineage>
</organism>
<dbReference type="Pfam" id="PF07929">
    <property type="entry name" value="PRiA4_ORF3"/>
    <property type="match status" value="1"/>
</dbReference>
<name>A0A5B8W3J8_9SPHI</name>